<sequence length="529" mass="60228">MEGVLISLDILSKVYSSLCMIIPDCDETYNYWDPLNLLVRGFGKQTWEYSPEFAIRSYSYLLPYYIISYPVNYIVKEWGLPSYYIFYFIRFVLNGFTVYSELKLYYSLKKTFPNSSNWYLFLTAIATGMSHAGVALLPSSFAMQCVTMSISYALKEFSIGNAVGSLTWIMIGGLFGWPFVLALAVPYGLYTLLHYKQLSSVIIRCIVNLSSIVAVIVTIDSFFYKKLAFIPLNIVLYNVFGGEGEGPEIFGVEPFSYYILNLALNFNVVAIFGFIGLVDFSGKKWAINLPLILWCLIFGSQPHKEERFLYPIYSLIIANAAVALGGLYTFVDGLLENINARIISKISKVLVVFLISSISFLRTVNLVENYSTPLVVSKELAHLEGGNVCIGREWYHFPTSFFLNNDQRLKYIKSGFDGLLPGDFKEGEPLFDVTSFTPEGFNNKNMFSETTIIPFEQCDYYIDNSGKTNGIEPDFTNEPKDWERVTCKKIINPDGNHGIGRLIYIPPILRTFIPYNVDYMEFCLYKKHI</sequence>
<evidence type="ECO:0000313" key="1">
    <source>
        <dbReference type="EMBL" id="CAH6723632.1"/>
    </source>
</evidence>
<reference evidence="1" key="1">
    <citation type="submission" date="2022-06" db="EMBL/GenBank/DDBJ databases">
        <authorList>
            <person name="Legras J.-L."/>
            <person name="Devillers H."/>
            <person name="Grondin C."/>
        </authorList>
    </citation>
    <scope>NUCLEOTIDE SEQUENCE</scope>
    <source>
        <strain evidence="1">CLIB 1444</strain>
    </source>
</reference>
<protein>
    <submittedName>
        <fullName evidence="1">Alpha-1,2-mannosyltransferase Alg9p</fullName>
    </submittedName>
</protein>
<accession>A0ACA9YEW5</accession>
<dbReference type="EMBL" id="CALSDN010000017">
    <property type="protein sequence ID" value="CAH6723632.1"/>
    <property type="molecule type" value="Genomic_DNA"/>
</dbReference>
<organism evidence="1 2">
    <name type="scientific">[Candida] jaroonii</name>
    <dbReference type="NCBI Taxonomy" id="467808"/>
    <lineage>
        <taxon>Eukaryota</taxon>
        <taxon>Fungi</taxon>
        <taxon>Dikarya</taxon>
        <taxon>Ascomycota</taxon>
        <taxon>Saccharomycotina</taxon>
        <taxon>Pichiomycetes</taxon>
        <taxon>Debaryomycetaceae</taxon>
        <taxon>Yamadazyma</taxon>
    </lineage>
</organism>
<keyword evidence="2" id="KW-1185">Reference proteome</keyword>
<dbReference type="Proteomes" id="UP001152531">
    <property type="component" value="Unassembled WGS sequence"/>
</dbReference>
<proteinExistence type="predicted"/>
<gene>
    <name evidence="1" type="ORF">CLIB1444_17S01222</name>
</gene>
<name>A0ACA9YEW5_9ASCO</name>
<comment type="caution">
    <text evidence="1">The sequence shown here is derived from an EMBL/GenBank/DDBJ whole genome shotgun (WGS) entry which is preliminary data.</text>
</comment>
<evidence type="ECO:0000313" key="2">
    <source>
        <dbReference type="Proteomes" id="UP001152531"/>
    </source>
</evidence>